<protein>
    <submittedName>
        <fullName evidence="2">Uncharacterized protein</fullName>
    </submittedName>
</protein>
<gene>
    <name evidence="2" type="ORF">ACRB68_61080</name>
</gene>
<organism evidence="2 3">
    <name type="scientific">Actinomadura macrotermitis</name>
    <dbReference type="NCBI Taxonomy" id="2585200"/>
    <lineage>
        <taxon>Bacteria</taxon>
        <taxon>Bacillati</taxon>
        <taxon>Actinomycetota</taxon>
        <taxon>Actinomycetes</taxon>
        <taxon>Streptosporangiales</taxon>
        <taxon>Thermomonosporaceae</taxon>
        <taxon>Actinomadura</taxon>
    </lineage>
</organism>
<keyword evidence="1" id="KW-0812">Transmembrane</keyword>
<dbReference type="AlphaFoldDB" id="A0A7K0C3Q7"/>
<feature type="transmembrane region" description="Helical" evidence="1">
    <location>
        <begin position="78"/>
        <end position="100"/>
    </location>
</feature>
<keyword evidence="3" id="KW-1185">Reference proteome</keyword>
<reference evidence="2 3" key="1">
    <citation type="submission" date="2019-10" db="EMBL/GenBank/DDBJ databases">
        <title>Actinomadura rubteroloni sp. nov. and Actinomadura macrotermitis sp. nov., isolated from the gut of fungus growing-termite Macrotermes natalensis.</title>
        <authorList>
            <person name="Benndorf R."/>
            <person name="Martin K."/>
            <person name="Kuefner M."/>
            <person name="De Beer W."/>
            <person name="Kaster A.-K."/>
            <person name="Vollmers J."/>
            <person name="Poulsen M."/>
            <person name="Beemelmanns C."/>
        </authorList>
    </citation>
    <scope>NUCLEOTIDE SEQUENCE [LARGE SCALE GENOMIC DNA]</scope>
    <source>
        <strain evidence="2 3">RB68</strain>
    </source>
</reference>
<keyword evidence="1" id="KW-1133">Transmembrane helix</keyword>
<sequence>MNPTMTALRRARLRGGAAIALLLLLVLGCVSAPPSWRVPGVPTLLLALAAGAVLLCARSESRAPGAEASASPKLSRALAEAATVILLFLGAASLFFLLSANTPRGCAPMPMPDAEWERRCSAWGTASSIGLGAWIAAMLGTLALLAGCAVAARRSQITGWAAFPFAFAGPVLALDLGHAVYLALT</sequence>
<dbReference type="Proteomes" id="UP000487268">
    <property type="component" value="Unassembled WGS sequence"/>
</dbReference>
<name>A0A7K0C3Q7_9ACTN</name>
<comment type="caution">
    <text evidence="2">The sequence shown here is derived from an EMBL/GenBank/DDBJ whole genome shotgun (WGS) entry which is preliminary data.</text>
</comment>
<evidence type="ECO:0000313" key="2">
    <source>
        <dbReference type="EMBL" id="MQY08006.1"/>
    </source>
</evidence>
<feature type="transmembrane region" description="Helical" evidence="1">
    <location>
        <begin position="159"/>
        <end position="184"/>
    </location>
</feature>
<evidence type="ECO:0000256" key="1">
    <source>
        <dbReference type="SAM" id="Phobius"/>
    </source>
</evidence>
<keyword evidence="1" id="KW-0472">Membrane</keyword>
<feature type="transmembrane region" description="Helical" evidence="1">
    <location>
        <begin position="41"/>
        <end position="57"/>
    </location>
</feature>
<proteinExistence type="predicted"/>
<accession>A0A7K0C3Q7</accession>
<evidence type="ECO:0000313" key="3">
    <source>
        <dbReference type="Proteomes" id="UP000487268"/>
    </source>
</evidence>
<feature type="transmembrane region" description="Helical" evidence="1">
    <location>
        <begin position="131"/>
        <end position="152"/>
    </location>
</feature>
<dbReference type="EMBL" id="WEGH01000004">
    <property type="protein sequence ID" value="MQY08006.1"/>
    <property type="molecule type" value="Genomic_DNA"/>
</dbReference>